<keyword evidence="2" id="KW-0805">Transcription regulation</keyword>
<dbReference type="SUPFAM" id="SSF88946">
    <property type="entry name" value="Sigma2 domain of RNA polymerase sigma factors"/>
    <property type="match status" value="1"/>
</dbReference>
<evidence type="ECO:0000256" key="1">
    <source>
        <dbReference type="ARBA" id="ARBA00010641"/>
    </source>
</evidence>
<dbReference type="InterPro" id="IPR013325">
    <property type="entry name" value="RNA_pol_sigma_r2"/>
</dbReference>
<evidence type="ECO:0000256" key="2">
    <source>
        <dbReference type="ARBA" id="ARBA00023015"/>
    </source>
</evidence>
<organism evidence="9 10">
    <name type="scientific">Actinacidiphila paucisporea</name>
    <dbReference type="NCBI Taxonomy" id="310782"/>
    <lineage>
        <taxon>Bacteria</taxon>
        <taxon>Bacillati</taxon>
        <taxon>Actinomycetota</taxon>
        <taxon>Actinomycetes</taxon>
        <taxon>Kitasatosporales</taxon>
        <taxon>Streptomycetaceae</taxon>
        <taxon>Actinacidiphila</taxon>
    </lineage>
</organism>
<evidence type="ECO:0000256" key="5">
    <source>
        <dbReference type="ARBA" id="ARBA00023163"/>
    </source>
</evidence>
<dbReference type="PANTHER" id="PTHR43133:SF8">
    <property type="entry name" value="RNA POLYMERASE SIGMA FACTOR HI_1459-RELATED"/>
    <property type="match status" value="1"/>
</dbReference>
<feature type="domain" description="RNA polymerase sigma-70 region 2" evidence="7">
    <location>
        <begin position="23"/>
        <end position="91"/>
    </location>
</feature>
<reference evidence="9 10" key="1">
    <citation type="submission" date="2016-11" db="EMBL/GenBank/DDBJ databases">
        <authorList>
            <person name="Jaros S."/>
            <person name="Januszkiewicz K."/>
            <person name="Wedrychowicz H."/>
        </authorList>
    </citation>
    <scope>NUCLEOTIDE SEQUENCE [LARGE SCALE GENOMIC DNA]</scope>
    <source>
        <strain evidence="9 10">CGMCC 4.2025</strain>
    </source>
</reference>
<dbReference type="PANTHER" id="PTHR43133">
    <property type="entry name" value="RNA POLYMERASE ECF-TYPE SIGMA FACTO"/>
    <property type="match status" value="1"/>
</dbReference>
<dbReference type="Gene3D" id="1.10.1740.10">
    <property type="match status" value="1"/>
</dbReference>
<evidence type="ECO:0000256" key="4">
    <source>
        <dbReference type="ARBA" id="ARBA00023125"/>
    </source>
</evidence>
<name>A0A1M7L4Y5_9ACTN</name>
<evidence type="ECO:0000313" key="10">
    <source>
        <dbReference type="Proteomes" id="UP000184111"/>
    </source>
</evidence>
<dbReference type="Pfam" id="PF08281">
    <property type="entry name" value="Sigma70_r4_2"/>
    <property type="match status" value="1"/>
</dbReference>
<dbReference type="Pfam" id="PF04542">
    <property type="entry name" value="Sigma70_r2"/>
    <property type="match status" value="1"/>
</dbReference>
<feature type="region of interest" description="Disordered" evidence="6">
    <location>
        <begin position="179"/>
        <end position="198"/>
    </location>
</feature>
<evidence type="ECO:0000256" key="6">
    <source>
        <dbReference type="SAM" id="MobiDB-lite"/>
    </source>
</evidence>
<evidence type="ECO:0000313" key="9">
    <source>
        <dbReference type="EMBL" id="SHM72582.1"/>
    </source>
</evidence>
<accession>A0A1M7L4Y5</accession>
<keyword evidence="4" id="KW-0238">DNA-binding</keyword>
<dbReference type="GO" id="GO:0003677">
    <property type="term" value="F:DNA binding"/>
    <property type="evidence" value="ECO:0007669"/>
    <property type="project" value="UniProtKB-KW"/>
</dbReference>
<gene>
    <name evidence="9" type="ORF">SAMN05216499_113184</name>
</gene>
<keyword evidence="10" id="KW-1185">Reference proteome</keyword>
<proteinExistence type="inferred from homology"/>
<dbReference type="CDD" id="cd06171">
    <property type="entry name" value="Sigma70_r4"/>
    <property type="match status" value="1"/>
</dbReference>
<dbReference type="Proteomes" id="UP000184111">
    <property type="component" value="Unassembled WGS sequence"/>
</dbReference>
<dbReference type="AlphaFoldDB" id="A0A1M7L4Y5"/>
<dbReference type="STRING" id="310782.SAMN05216499_113184"/>
<protein>
    <submittedName>
        <fullName evidence="9">RNA polymerase sigma-70 factor, ECF subfamily</fullName>
    </submittedName>
</protein>
<dbReference type="OrthoDB" id="5243867at2"/>
<sequence>MRHPPSRCEVARIGEDPDAFEAFYREHIEAVLRYVTRRSRDAHTAADLVAEVFLAAISAADGYREELGSPLAWLYGIARNVTAAENRRAARAWTAESRVRGRRLLDGDDIARIEERIDAERDSSALLAHIAALPANQRAVLELIAVDGLTVTEAAGVLGVSQVTARVRLHRARRTVQNTLEHAAPASAPPRSSFMEVR</sequence>
<dbReference type="InterPro" id="IPR039425">
    <property type="entry name" value="RNA_pol_sigma-70-like"/>
</dbReference>
<dbReference type="NCBIfam" id="TIGR02937">
    <property type="entry name" value="sigma70-ECF"/>
    <property type="match status" value="1"/>
</dbReference>
<dbReference type="InterPro" id="IPR014284">
    <property type="entry name" value="RNA_pol_sigma-70_dom"/>
</dbReference>
<dbReference type="SUPFAM" id="SSF88659">
    <property type="entry name" value="Sigma3 and sigma4 domains of RNA polymerase sigma factors"/>
    <property type="match status" value="1"/>
</dbReference>
<dbReference type="Gene3D" id="1.10.10.10">
    <property type="entry name" value="Winged helix-like DNA-binding domain superfamily/Winged helix DNA-binding domain"/>
    <property type="match status" value="1"/>
</dbReference>
<dbReference type="InterPro" id="IPR036388">
    <property type="entry name" value="WH-like_DNA-bd_sf"/>
</dbReference>
<dbReference type="InterPro" id="IPR013324">
    <property type="entry name" value="RNA_pol_sigma_r3/r4-like"/>
</dbReference>
<keyword evidence="5" id="KW-0804">Transcription</keyword>
<dbReference type="RefSeq" id="WP_073500470.1">
    <property type="nucleotide sequence ID" value="NZ_FRBI01000013.1"/>
</dbReference>
<dbReference type="EMBL" id="FRBI01000013">
    <property type="protein sequence ID" value="SHM72582.1"/>
    <property type="molecule type" value="Genomic_DNA"/>
</dbReference>
<feature type="compositionally biased region" description="Low complexity" evidence="6">
    <location>
        <begin position="183"/>
        <end position="198"/>
    </location>
</feature>
<dbReference type="GO" id="GO:0006352">
    <property type="term" value="P:DNA-templated transcription initiation"/>
    <property type="evidence" value="ECO:0007669"/>
    <property type="project" value="InterPro"/>
</dbReference>
<dbReference type="GO" id="GO:0016987">
    <property type="term" value="F:sigma factor activity"/>
    <property type="evidence" value="ECO:0007669"/>
    <property type="project" value="UniProtKB-KW"/>
</dbReference>
<keyword evidence="3" id="KW-0731">Sigma factor</keyword>
<feature type="domain" description="RNA polymerase sigma factor 70 region 4 type 2" evidence="8">
    <location>
        <begin position="125"/>
        <end position="175"/>
    </location>
</feature>
<evidence type="ECO:0000256" key="3">
    <source>
        <dbReference type="ARBA" id="ARBA00023082"/>
    </source>
</evidence>
<evidence type="ECO:0000259" key="7">
    <source>
        <dbReference type="Pfam" id="PF04542"/>
    </source>
</evidence>
<evidence type="ECO:0000259" key="8">
    <source>
        <dbReference type="Pfam" id="PF08281"/>
    </source>
</evidence>
<dbReference type="InterPro" id="IPR013249">
    <property type="entry name" value="RNA_pol_sigma70_r4_t2"/>
</dbReference>
<dbReference type="InterPro" id="IPR007627">
    <property type="entry name" value="RNA_pol_sigma70_r2"/>
</dbReference>
<comment type="similarity">
    <text evidence="1">Belongs to the sigma-70 factor family. ECF subfamily.</text>
</comment>